<protein>
    <submittedName>
        <fullName evidence="1">Uncharacterized protein</fullName>
    </submittedName>
</protein>
<accession>A0ACC0Q6B4</accession>
<reference evidence="1" key="1">
    <citation type="submission" date="2022-02" db="EMBL/GenBank/DDBJ databases">
        <title>Plant Genome Project.</title>
        <authorList>
            <person name="Zhang R.-G."/>
        </authorList>
    </citation>
    <scope>NUCLEOTIDE SEQUENCE</scope>
    <source>
        <strain evidence="1">AT1</strain>
    </source>
</reference>
<keyword evidence="2" id="KW-1185">Reference proteome</keyword>
<proteinExistence type="predicted"/>
<dbReference type="Proteomes" id="UP001062846">
    <property type="component" value="Chromosome 1"/>
</dbReference>
<evidence type="ECO:0000313" key="2">
    <source>
        <dbReference type="Proteomes" id="UP001062846"/>
    </source>
</evidence>
<evidence type="ECO:0000313" key="1">
    <source>
        <dbReference type="EMBL" id="KAI8573545.1"/>
    </source>
</evidence>
<sequence length="672" mass="77760">MASSSNAADIVLRNDCSEPESVDDPDALDLIQNETQQPAKSFVYSGPVEPCEGMVFDELEDAETCYKAYARRKGFSIRKSHTRLSNKDKSLIGVEFSCSREGYHRPSYRKKYKNFENRAETMIGCKALMRLRKDEGKWVVSKFLVEHNHELCSPESTPLLPGHRKITRAQKNLLDVLNVSGIAPAKIMSVLRESGVDPNVGCARKDAQNYLGIKRRKLVEDGDAQRMYNFFVKSQSENPDFFYAVQRDEDNSMGNCFWVDGRSRLAFQYFGDVVCFDATYLSNRYDMPFAPFVGVNHHQLSVMFGCALLVNKSRESYVWLFKAWFDAMGGRSPSVIITDDDKGMAEAIAQVLPNSTHRLCMWHVLRKAPQLLTNVYINYPSFQGEFDHCIHDTVTIEEFENEWNELIAKYALGDVDWLKDLYVQREKWVPAYLRTMFCAGMLTTKRNESMHRFFKDFVPSCTFVSDFVHQYEKALDERYQSEKERDVETRTAKAILKTCYKIEAEAAKIYSRKSFLLFQEELFSSQKHKACRYREEGTIKTYRVLPYGKPEPMYEVVFDGVEKKATCSCHMFEFVGIVCRHILTVFVKKNVVDCLPQRYVLQRWTMNAMRHGAHEIQGPQISPTLMRNSLMIEFLKVVEEGQKSQRKHHHLTVALRKAHSELLAMDDECWDL</sequence>
<gene>
    <name evidence="1" type="ORF">RHMOL_Rhmol01G0285700</name>
</gene>
<organism evidence="1 2">
    <name type="scientific">Rhododendron molle</name>
    <name type="common">Chinese azalea</name>
    <name type="synonym">Azalea mollis</name>
    <dbReference type="NCBI Taxonomy" id="49168"/>
    <lineage>
        <taxon>Eukaryota</taxon>
        <taxon>Viridiplantae</taxon>
        <taxon>Streptophyta</taxon>
        <taxon>Embryophyta</taxon>
        <taxon>Tracheophyta</taxon>
        <taxon>Spermatophyta</taxon>
        <taxon>Magnoliopsida</taxon>
        <taxon>eudicotyledons</taxon>
        <taxon>Gunneridae</taxon>
        <taxon>Pentapetalae</taxon>
        <taxon>asterids</taxon>
        <taxon>Ericales</taxon>
        <taxon>Ericaceae</taxon>
        <taxon>Ericoideae</taxon>
        <taxon>Rhodoreae</taxon>
        <taxon>Rhododendron</taxon>
    </lineage>
</organism>
<dbReference type="EMBL" id="CM046388">
    <property type="protein sequence ID" value="KAI8573545.1"/>
    <property type="molecule type" value="Genomic_DNA"/>
</dbReference>
<name>A0ACC0Q6B4_RHOML</name>
<comment type="caution">
    <text evidence="1">The sequence shown here is derived from an EMBL/GenBank/DDBJ whole genome shotgun (WGS) entry which is preliminary data.</text>
</comment>